<dbReference type="EMBL" id="LDJM01000007">
    <property type="protein sequence ID" value="KRG78979.1"/>
    <property type="molecule type" value="Genomic_DNA"/>
</dbReference>
<evidence type="ECO:0000259" key="2">
    <source>
        <dbReference type="SMART" id="SM00899"/>
    </source>
</evidence>
<dbReference type="PANTHER" id="PTHR42954">
    <property type="entry name" value="FE(2+) TRANSPORT PROTEIN A"/>
    <property type="match status" value="1"/>
</dbReference>
<sequence>MTLSELALHRPANVTAVVDALPNDTIARRLRELGFVPGEQVSVVARGPIGGEPVLIQVGYTRFALRLSEAARVQVEVAA</sequence>
<organism evidence="3 4">
    <name type="scientific">Stenotrophomonas ginsengisoli</name>
    <dbReference type="NCBI Taxonomy" id="336566"/>
    <lineage>
        <taxon>Bacteria</taxon>
        <taxon>Pseudomonadati</taxon>
        <taxon>Pseudomonadota</taxon>
        <taxon>Gammaproteobacteria</taxon>
        <taxon>Lysobacterales</taxon>
        <taxon>Lysobacteraceae</taxon>
        <taxon>Stenotrophomonas</taxon>
    </lineage>
</organism>
<proteinExistence type="predicted"/>
<dbReference type="Gene3D" id="2.30.30.90">
    <property type="match status" value="1"/>
</dbReference>
<keyword evidence="4" id="KW-1185">Reference proteome</keyword>
<dbReference type="InterPro" id="IPR008988">
    <property type="entry name" value="Transcriptional_repressor_C"/>
</dbReference>
<dbReference type="PATRIC" id="fig|336566.3.peg.2977"/>
<dbReference type="InterPro" id="IPR052713">
    <property type="entry name" value="FeoA"/>
</dbReference>
<gene>
    <name evidence="3" type="ORF">ABB30_02840</name>
</gene>
<dbReference type="InterPro" id="IPR038157">
    <property type="entry name" value="FeoA_core_dom"/>
</dbReference>
<dbReference type="InterPro" id="IPR007167">
    <property type="entry name" value="Fe-transptr_FeoA-like"/>
</dbReference>
<reference evidence="3 4" key="1">
    <citation type="submission" date="2015-05" db="EMBL/GenBank/DDBJ databases">
        <title>Genome sequencing and analysis of members of genus Stenotrophomonas.</title>
        <authorList>
            <person name="Patil P.P."/>
            <person name="Midha S."/>
            <person name="Patil P.B."/>
        </authorList>
    </citation>
    <scope>NUCLEOTIDE SEQUENCE [LARGE SCALE GENOMIC DNA]</scope>
    <source>
        <strain evidence="3 4">DSM 24757</strain>
    </source>
</reference>
<name>A0A0R0DMN0_9GAMM</name>
<feature type="domain" description="Ferrous iron transporter FeoA-like" evidence="2">
    <location>
        <begin position="1"/>
        <end position="77"/>
    </location>
</feature>
<dbReference type="AlphaFoldDB" id="A0A0R0DMN0"/>
<keyword evidence="1" id="KW-0408">Iron</keyword>
<evidence type="ECO:0000313" key="3">
    <source>
        <dbReference type="EMBL" id="KRG78979.1"/>
    </source>
</evidence>
<dbReference type="STRING" id="336566.ABB30_02840"/>
<dbReference type="Proteomes" id="UP000050956">
    <property type="component" value="Unassembled WGS sequence"/>
</dbReference>
<dbReference type="SMART" id="SM00899">
    <property type="entry name" value="FeoA"/>
    <property type="match status" value="1"/>
</dbReference>
<dbReference type="Pfam" id="PF04023">
    <property type="entry name" value="FeoA"/>
    <property type="match status" value="1"/>
</dbReference>
<evidence type="ECO:0000256" key="1">
    <source>
        <dbReference type="ARBA" id="ARBA00023004"/>
    </source>
</evidence>
<dbReference type="PANTHER" id="PTHR42954:SF2">
    <property type="entry name" value="FE(2+) TRANSPORT PROTEIN A"/>
    <property type="match status" value="1"/>
</dbReference>
<accession>A0A0R0DMN0</accession>
<dbReference type="GO" id="GO:0046914">
    <property type="term" value="F:transition metal ion binding"/>
    <property type="evidence" value="ECO:0007669"/>
    <property type="project" value="InterPro"/>
</dbReference>
<dbReference type="RefSeq" id="WP_057636787.1">
    <property type="nucleotide sequence ID" value="NZ_LDJM01000007.1"/>
</dbReference>
<comment type="caution">
    <text evidence="3">The sequence shown here is derived from an EMBL/GenBank/DDBJ whole genome shotgun (WGS) entry which is preliminary data.</text>
</comment>
<evidence type="ECO:0000313" key="4">
    <source>
        <dbReference type="Proteomes" id="UP000050956"/>
    </source>
</evidence>
<dbReference type="SUPFAM" id="SSF50037">
    <property type="entry name" value="C-terminal domain of transcriptional repressors"/>
    <property type="match status" value="1"/>
</dbReference>
<dbReference type="OrthoDB" id="559009at2"/>
<protein>
    <submittedName>
        <fullName evidence="3">Iron transporter</fullName>
    </submittedName>
</protein>